<organism evidence="1 2">
    <name type="scientific">Dissostichus mawsoni</name>
    <name type="common">Antarctic cod</name>
    <dbReference type="NCBI Taxonomy" id="36200"/>
    <lineage>
        <taxon>Eukaryota</taxon>
        <taxon>Metazoa</taxon>
        <taxon>Chordata</taxon>
        <taxon>Craniata</taxon>
        <taxon>Vertebrata</taxon>
        <taxon>Euteleostomi</taxon>
        <taxon>Actinopterygii</taxon>
        <taxon>Neopterygii</taxon>
        <taxon>Teleostei</taxon>
        <taxon>Neoteleostei</taxon>
        <taxon>Acanthomorphata</taxon>
        <taxon>Eupercaria</taxon>
        <taxon>Perciformes</taxon>
        <taxon>Notothenioidei</taxon>
        <taxon>Nototheniidae</taxon>
        <taxon>Dissostichus</taxon>
    </lineage>
</organism>
<dbReference type="AlphaFoldDB" id="A0A7J5Y547"/>
<evidence type="ECO:0000313" key="2">
    <source>
        <dbReference type="Proteomes" id="UP000518266"/>
    </source>
</evidence>
<accession>A0A7J5Y547</accession>
<protein>
    <submittedName>
        <fullName evidence="1">Uncharacterized protein</fullName>
    </submittedName>
</protein>
<evidence type="ECO:0000313" key="1">
    <source>
        <dbReference type="EMBL" id="KAF3844545.1"/>
    </source>
</evidence>
<sequence>METGEMAWSEEAELPSASLLRPQQTQLTEGGALQPFASPNGRGRGEDFAGLVDVAQHPLQMSVAAPQHHVIFTLSEQREVLQQQARLTGGSREHRVYRQPEKRQETEEKAELELWAGWDTMLPSCTALSVLRHFPYAEFTFDTEKLLKLYTDQLLPFFGQSRGLPELLADPEPLQLQSDAAVVGRYSALCDAQLFLQQRSVGGLPMFHRFAALLLRLSSKHCCTQLILGRENRRCRMKN</sequence>
<name>A0A7J5Y547_DISMA</name>
<dbReference type="Proteomes" id="UP000518266">
    <property type="component" value="Unassembled WGS sequence"/>
</dbReference>
<comment type="caution">
    <text evidence="1">The sequence shown here is derived from an EMBL/GenBank/DDBJ whole genome shotgun (WGS) entry which is preliminary data.</text>
</comment>
<keyword evidence="2" id="KW-1185">Reference proteome</keyword>
<gene>
    <name evidence="1" type="ORF">F7725_007708</name>
</gene>
<reference evidence="1 2" key="1">
    <citation type="submission" date="2020-03" db="EMBL/GenBank/DDBJ databases">
        <title>Dissostichus mawsoni Genome sequencing and assembly.</title>
        <authorList>
            <person name="Park H."/>
        </authorList>
    </citation>
    <scope>NUCLEOTIDE SEQUENCE [LARGE SCALE GENOMIC DNA]</scope>
    <source>
        <strain evidence="1">DM0001</strain>
        <tissue evidence="1">Muscle</tissue>
    </source>
</reference>
<dbReference type="EMBL" id="JAAKFY010000015">
    <property type="protein sequence ID" value="KAF3844545.1"/>
    <property type="molecule type" value="Genomic_DNA"/>
</dbReference>
<proteinExistence type="predicted"/>